<organism evidence="2">
    <name type="scientific">Pelagomonas calceolata</name>
    <dbReference type="NCBI Taxonomy" id="35677"/>
    <lineage>
        <taxon>Eukaryota</taxon>
        <taxon>Sar</taxon>
        <taxon>Stramenopiles</taxon>
        <taxon>Ochrophyta</taxon>
        <taxon>Pelagophyceae</taxon>
        <taxon>Pelagomonadales</taxon>
        <taxon>Pelagomonadaceae</taxon>
        <taxon>Pelagomonas</taxon>
    </lineage>
</organism>
<dbReference type="Pfam" id="PF13229">
    <property type="entry name" value="Beta_helix"/>
    <property type="match status" value="1"/>
</dbReference>
<reference evidence="3" key="2">
    <citation type="submission" date="2021-11" db="EMBL/GenBank/DDBJ databases">
        <authorList>
            <consortium name="Genoscope - CEA"/>
            <person name="William W."/>
        </authorList>
    </citation>
    <scope>NUCLEOTIDE SEQUENCE</scope>
</reference>
<feature type="domain" description="Right handed beta helix" evidence="1">
    <location>
        <begin position="220"/>
        <end position="313"/>
    </location>
</feature>
<dbReference type="SUPFAM" id="SSF51126">
    <property type="entry name" value="Pectin lyase-like"/>
    <property type="match status" value="1"/>
</dbReference>
<protein>
    <recommendedName>
        <fullName evidence="1">Right handed beta helix domain-containing protein</fullName>
    </recommendedName>
</protein>
<reference evidence="2" key="1">
    <citation type="submission" date="2021-01" db="EMBL/GenBank/DDBJ databases">
        <authorList>
            <person name="Corre E."/>
            <person name="Pelletier E."/>
            <person name="Niang G."/>
            <person name="Scheremetjew M."/>
            <person name="Finn R."/>
            <person name="Kale V."/>
            <person name="Holt S."/>
            <person name="Cochrane G."/>
            <person name="Meng A."/>
            <person name="Brown T."/>
            <person name="Cohen L."/>
        </authorList>
    </citation>
    <scope>NUCLEOTIDE SEQUENCE</scope>
    <source>
        <strain evidence="2">CCMP1756</strain>
    </source>
</reference>
<evidence type="ECO:0000313" key="4">
    <source>
        <dbReference type="Proteomes" id="UP000789595"/>
    </source>
</evidence>
<dbReference type="Proteomes" id="UP000789595">
    <property type="component" value="Unassembled WGS sequence"/>
</dbReference>
<evidence type="ECO:0000313" key="3">
    <source>
        <dbReference type="EMBL" id="CAH0376001.1"/>
    </source>
</evidence>
<dbReference type="EMBL" id="HBIW01009012">
    <property type="protein sequence ID" value="CAE0692236.1"/>
    <property type="molecule type" value="Transcribed_RNA"/>
</dbReference>
<dbReference type="InterPro" id="IPR011050">
    <property type="entry name" value="Pectin_lyase_fold/virulence"/>
</dbReference>
<evidence type="ECO:0000313" key="2">
    <source>
        <dbReference type="EMBL" id="CAE0692236.1"/>
    </source>
</evidence>
<dbReference type="EMBL" id="CAKKNE010000005">
    <property type="protein sequence ID" value="CAH0376001.1"/>
    <property type="molecule type" value="Genomic_DNA"/>
</dbReference>
<proteinExistence type="predicted"/>
<keyword evidence="4" id="KW-1185">Reference proteome</keyword>
<accession>A0A7S4E5Y3</accession>
<dbReference type="InterPro" id="IPR039448">
    <property type="entry name" value="Beta_helix"/>
</dbReference>
<dbReference type="AlphaFoldDB" id="A0A7S4E5Y3"/>
<name>A0A7S4E5Y3_9STRA</name>
<evidence type="ECO:0000259" key="1">
    <source>
        <dbReference type="Pfam" id="PF13229"/>
    </source>
</evidence>
<gene>
    <name evidence="2" type="ORF">PCAL00307_LOCUS7672</name>
    <name evidence="3" type="ORF">PECAL_5P05540</name>
</gene>
<sequence length="436" mass="47352">MPRTRAQRRHALATALDGDSVSYILSFLPKLGVVPGRLYTLSGSGTQHTCGGLSLKAILAPRRRRLIKCPGDIPRLENAVAAAREGDVVLLTESVELQAPIVAPPFHVTIAAVSRRRFGRYRSDNVPPGQHYSHGQLERALGRPSHGAYVYVNRNRFSGGDGEESDSDGDNPQLYARDTLGAVVASGADVRLELRGLAWVGEELDEDVPEDPGPLFLPFAIDAQDGARVDVENCWLSSISRAALRASSGASIYARDLTIGLSSKGVMAYDGGSVIVENCLFKGNHIYGGMAHNGGRIDVRSCRIDCCFLVGFCARGVGSHIRIRKTVYMSRLVELADEESWTPRFTIKRGGCVTFSATENETYRWASTEPYPNVELVECDGGDLEGFEDLSGGEPEPVLSLTYEAGGAEFVSRVRLDEPTETSNYWFDGSSGYRLA</sequence>